<keyword evidence="2" id="KW-1185">Reference proteome</keyword>
<gene>
    <name evidence="1" type="ORF">H3309_10375</name>
</gene>
<reference evidence="1 2" key="1">
    <citation type="submission" date="2020-07" db="EMBL/GenBank/DDBJ databases">
        <title>Complete genome sequence for Sandaracinobacter sp. M6.</title>
        <authorList>
            <person name="Tang Y."/>
            <person name="Liu Q."/>
            <person name="Guo Z."/>
            <person name="Lei P."/>
            <person name="Huang B."/>
        </authorList>
    </citation>
    <scope>NUCLEOTIDE SEQUENCE [LARGE SCALE GENOMIC DNA]</scope>
    <source>
        <strain evidence="1 2">M6</strain>
    </source>
</reference>
<accession>A0A7G5IEK8</accession>
<dbReference type="EMBL" id="CP059851">
    <property type="protein sequence ID" value="QMW21800.1"/>
    <property type="molecule type" value="Genomic_DNA"/>
</dbReference>
<dbReference type="AlphaFoldDB" id="A0A7G5IEK8"/>
<dbReference type="InterPro" id="IPR038296">
    <property type="entry name" value="ParD_sf"/>
</dbReference>
<proteinExistence type="predicted"/>
<name>A0A7G5IEK8_9SPHN</name>
<organism evidence="1 2">
    <name type="scientific">Sandaracinobacteroides saxicola</name>
    <dbReference type="NCBI Taxonomy" id="2759707"/>
    <lineage>
        <taxon>Bacteria</taxon>
        <taxon>Pseudomonadati</taxon>
        <taxon>Pseudomonadota</taxon>
        <taxon>Alphaproteobacteria</taxon>
        <taxon>Sphingomonadales</taxon>
        <taxon>Sphingosinicellaceae</taxon>
        <taxon>Sandaracinobacteroides</taxon>
    </lineage>
</organism>
<sequence>MSFVAPEDLAQAVEKAVAAGRYAAADEVMVEALEYWRERQYDGDADAWRRAIDAALADDQTIDGAKAFAELREHIEARARGCAAA</sequence>
<dbReference type="KEGG" id="sand:H3309_10375"/>
<protein>
    <submittedName>
        <fullName evidence="1">Type II toxin-antitoxin system ParD family antitoxin</fullName>
    </submittedName>
</protein>
<dbReference type="RefSeq" id="WP_182294646.1">
    <property type="nucleotide sequence ID" value="NZ_CP059851.1"/>
</dbReference>
<evidence type="ECO:0000313" key="2">
    <source>
        <dbReference type="Proteomes" id="UP000515292"/>
    </source>
</evidence>
<dbReference type="Gene3D" id="6.10.10.120">
    <property type="entry name" value="Antitoxin ParD1-like"/>
    <property type="match status" value="1"/>
</dbReference>
<evidence type="ECO:0000313" key="1">
    <source>
        <dbReference type="EMBL" id="QMW21800.1"/>
    </source>
</evidence>
<dbReference type="Proteomes" id="UP000515292">
    <property type="component" value="Chromosome"/>
</dbReference>